<dbReference type="OrthoDB" id="2353314at2759"/>
<sequence>MDSHLDYIKIFEICGFLAYPFERSILKDLPDFHLICPGSFGNFLSSEFMLPAVAPAFMPDDHQDDSSDMTLDPVLQSVI</sequence>
<gene>
    <name evidence="1" type="ORF">CHRIB12_LOCUS14335</name>
</gene>
<evidence type="ECO:0000313" key="2">
    <source>
        <dbReference type="Proteomes" id="UP000684084"/>
    </source>
</evidence>
<dbReference type="Proteomes" id="UP000684084">
    <property type="component" value="Unassembled WGS sequence"/>
</dbReference>
<comment type="caution">
    <text evidence="1">The sequence shown here is derived from an EMBL/GenBank/DDBJ whole genome shotgun (WGS) entry which is preliminary data.</text>
</comment>
<organism evidence="1 2">
    <name type="scientific">Rhizophagus irregularis</name>
    <dbReference type="NCBI Taxonomy" id="588596"/>
    <lineage>
        <taxon>Eukaryota</taxon>
        <taxon>Fungi</taxon>
        <taxon>Fungi incertae sedis</taxon>
        <taxon>Mucoromycota</taxon>
        <taxon>Glomeromycotina</taxon>
        <taxon>Glomeromycetes</taxon>
        <taxon>Glomerales</taxon>
        <taxon>Glomeraceae</taxon>
        <taxon>Rhizophagus</taxon>
    </lineage>
</organism>
<proteinExistence type="predicted"/>
<reference evidence="1" key="1">
    <citation type="submission" date="2020-05" db="EMBL/GenBank/DDBJ databases">
        <authorList>
            <person name="Rincon C."/>
            <person name="Sanders R I."/>
            <person name="Robbins C."/>
            <person name="Chaturvedi A."/>
        </authorList>
    </citation>
    <scope>NUCLEOTIDE SEQUENCE</scope>
    <source>
        <strain evidence="1">CHB12</strain>
    </source>
</reference>
<name>A0A915ZF88_9GLOM</name>
<evidence type="ECO:0000313" key="1">
    <source>
        <dbReference type="EMBL" id="CAB5374309.1"/>
    </source>
</evidence>
<dbReference type="AlphaFoldDB" id="A0A915ZF88"/>
<protein>
    <submittedName>
        <fullName evidence="1">Uncharacterized protein</fullName>
    </submittedName>
</protein>
<accession>A0A915ZF88</accession>
<dbReference type="EMBL" id="CAGKOT010000033">
    <property type="protein sequence ID" value="CAB5374309.1"/>
    <property type="molecule type" value="Genomic_DNA"/>
</dbReference>